<dbReference type="SUPFAM" id="SSF52218">
    <property type="entry name" value="Flavoproteins"/>
    <property type="match status" value="1"/>
</dbReference>
<evidence type="ECO:0000313" key="3">
    <source>
        <dbReference type="Proteomes" id="UP000829494"/>
    </source>
</evidence>
<dbReference type="PANTHER" id="PTHR38030">
    <property type="entry name" value="PROTOPORPHYRINOGEN IX DEHYDROGENASE [MENAQUINONE]"/>
    <property type="match status" value="1"/>
</dbReference>
<organism evidence="2 3">
    <name type="scientific">Streptomyces rimosus subsp. rimosus</name>
    <dbReference type="NCBI Taxonomy" id="132474"/>
    <lineage>
        <taxon>Bacteria</taxon>
        <taxon>Bacillati</taxon>
        <taxon>Actinomycetota</taxon>
        <taxon>Actinomycetes</taxon>
        <taxon>Kitasatosporales</taxon>
        <taxon>Streptomycetaceae</taxon>
        <taxon>Streptomyces</taxon>
    </lineage>
</organism>
<name>A0ABY3YTL8_STRRM</name>
<gene>
    <name evidence="2" type="ORF">SRIMR7_01535</name>
</gene>
<dbReference type="InterPro" id="IPR029039">
    <property type="entry name" value="Flavoprotein-like_sf"/>
</dbReference>
<reference evidence="2 3" key="1">
    <citation type="submission" date="2022-03" db="EMBL/GenBank/DDBJ databases">
        <title>Complete genome of Streptomyces rimosus ssp. rimosus R7 (=ATCC 10970).</title>
        <authorList>
            <person name="Beganovic S."/>
            <person name="Ruckert C."/>
            <person name="Busche T."/>
            <person name="Kalinowski J."/>
            <person name="Wittmann C."/>
        </authorList>
    </citation>
    <scope>NUCLEOTIDE SEQUENCE [LARGE SCALE GENOMIC DNA]</scope>
    <source>
        <strain evidence="2 3">R7</strain>
    </source>
</reference>
<dbReference type="Pfam" id="PF12724">
    <property type="entry name" value="Flavodoxin_5"/>
    <property type="match status" value="1"/>
</dbReference>
<feature type="domain" description="Flavodoxin-like" evidence="1">
    <location>
        <begin position="6"/>
        <end position="160"/>
    </location>
</feature>
<dbReference type="EMBL" id="CP094298">
    <property type="protein sequence ID" value="UNZ00818.1"/>
    <property type="molecule type" value="Genomic_DNA"/>
</dbReference>
<proteinExistence type="predicted"/>
<dbReference type="PROSITE" id="PS50902">
    <property type="entry name" value="FLAVODOXIN_LIKE"/>
    <property type="match status" value="1"/>
</dbReference>
<dbReference type="PANTHER" id="PTHR38030:SF2">
    <property type="entry name" value="PROTOPORPHYRINOGEN IX DEHYDROGENASE [QUINONE]"/>
    <property type="match status" value="1"/>
</dbReference>
<keyword evidence="3" id="KW-1185">Reference proteome</keyword>
<evidence type="ECO:0000313" key="2">
    <source>
        <dbReference type="EMBL" id="UNZ00818.1"/>
    </source>
</evidence>
<protein>
    <submittedName>
        <fullName evidence="2">Protoporphyrinogen oxidase</fullName>
    </submittedName>
</protein>
<sequence>MTGQRVLVAYGSLNGATAGIAEEIAAILEKDGLAAEVRSAADVDDLSAYDAVVLGGGLYAGRWQHDARRFARRLKAPLRERPVWCFSSGPLDASATQKEIPPTRAVRRAVSRIEARGHTTFGGRLDPHPEGRLARSMAKRGMAHDWRDFDQIRAWAHTVATDLRRQSRAPGDAGPAVDKR</sequence>
<dbReference type="RefSeq" id="WP_003980521.1">
    <property type="nucleotide sequence ID" value="NZ_CP094298.1"/>
</dbReference>
<accession>A0ABY3YTL8</accession>
<dbReference type="Proteomes" id="UP000829494">
    <property type="component" value="Chromosome"/>
</dbReference>
<dbReference type="InterPro" id="IPR008254">
    <property type="entry name" value="Flavodoxin/NO_synth"/>
</dbReference>
<dbReference type="Gene3D" id="3.40.50.360">
    <property type="match status" value="1"/>
</dbReference>
<dbReference type="GeneID" id="66860099"/>
<evidence type="ECO:0000259" key="1">
    <source>
        <dbReference type="PROSITE" id="PS50902"/>
    </source>
</evidence>
<dbReference type="InterPro" id="IPR026816">
    <property type="entry name" value="Flavodoxin_dom"/>
</dbReference>
<dbReference type="InterPro" id="IPR052200">
    <property type="entry name" value="Protoporphyrinogen_IX_DH"/>
</dbReference>